<keyword evidence="4" id="KW-0560">Oxidoreductase</keyword>
<name>A0ABD5ZME6_9EURY</name>
<dbReference type="InterPro" id="IPR037350">
    <property type="entry name" value="LMO_FMN"/>
</dbReference>
<dbReference type="CDD" id="cd03332">
    <property type="entry name" value="LMO_FMN"/>
    <property type="match status" value="1"/>
</dbReference>
<dbReference type="InterPro" id="IPR037396">
    <property type="entry name" value="FMN_HAD"/>
</dbReference>
<dbReference type="Proteomes" id="UP001596398">
    <property type="component" value="Unassembled WGS sequence"/>
</dbReference>
<evidence type="ECO:0000256" key="2">
    <source>
        <dbReference type="ARBA" id="ARBA00022630"/>
    </source>
</evidence>
<keyword evidence="2" id="KW-0285">Flavoprotein</keyword>
<evidence type="ECO:0000256" key="3">
    <source>
        <dbReference type="ARBA" id="ARBA00022643"/>
    </source>
</evidence>
<dbReference type="InterPro" id="IPR013785">
    <property type="entry name" value="Aldolase_TIM"/>
</dbReference>
<proteinExistence type="inferred from homology"/>
<reference evidence="7 8" key="1">
    <citation type="journal article" date="2019" name="Int. J. Syst. Evol. Microbiol.">
        <title>The Global Catalogue of Microorganisms (GCM) 10K type strain sequencing project: providing services to taxonomists for standard genome sequencing and annotation.</title>
        <authorList>
            <consortium name="The Broad Institute Genomics Platform"/>
            <consortium name="The Broad Institute Genome Sequencing Center for Infectious Disease"/>
            <person name="Wu L."/>
            <person name="Ma J."/>
        </authorList>
    </citation>
    <scope>NUCLEOTIDE SEQUENCE [LARGE SCALE GENOMIC DNA]</scope>
    <source>
        <strain evidence="7 8">DT85</strain>
    </source>
</reference>
<dbReference type="FunFam" id="3.20.20.70:FF:000029">
    <property type="entry name" value="L-lactate dehydrogenase"/>
    <property type="match status" value="1"/>
</dbReference>
<accession>A0ABD5ZME6</accession>
<comment type="similarity">
    <text evidence="5">Belongs to the FMN-dependent alpha-hydroxy acid dehydrogenase family.</text>
</comment>
<dbReference type="GO" id="GO:0016614">
    <property type="term" value="F:oxidoreductase activity, acting on CH-OH group of donors"/>
    <property type="evidence" value="ECO:0007669"/>
    <property type="project" value="UniProtKB-ARBA"/>
</dbReference>
<comment type="caution">
    <text evidence="7">The sequence shown here is derived from an EMBL/GenBank/DDBJ whole genome shotgun (WGS) entry which is preliminary data.</text>
</comment>
<dbReference type="EMBL" id="JBHTAP010000001">
    <property type="protein sequence ID" value="MFC7234532.1"/>
    <property type="molecule type" value="Genomic_DNA"/>
</dbReference>
<dbReference type="GO" id="GO:0032553">
    <property type="term" value="F:ribonucleotide binding"/>
    <property type="evidence" value="ECO:0007669"/>
    <property type="project" value="UniProtKB-ARBA"/>
</dbReference>
<organism evidence="7 8">
    <name type="scientific">Halosegnis marinus</name>
    <dbReference type="NCBI Taxonomy" id="3034023"/>
    <lineage>
        <taxon>Archaea</taxon>
        <taxon>Methanobacteriati</taxon>
        <taxon>Methanobacteriota</taxon>
        <taxon>Stenosarchaea group</taxon>
        <taxon>Halobacteria</taxon>
        <taxon>Halobacteriales</taxon>
        <taxon>Natronomonadaceae</taxon>
        <taxon>Halosegnis</taxon>
    </lineage>
</organism>
<evidence type="ECO:0000256" key="4">
    <source>
        <dbReference type="ARBA" id="ARBA00023002"/>
    </source>
</evidence>
<dbReference type="PIRSF" id="PIRSF000138">
    <property type="entry name" value="Al-hdrx_acd_dh"/>
    <property type="match status" value="1"/>
</dbReference>
<dbReference type="PANTHER" id="PTHR10578:SF143">
    <property type="entry name" value="FMN-DEPENDENT ALPHA-HYDROXY ACID DEHYDROGENASE PB1A11.03"/>
    <property type="match status" value="1"/>
</dbReference>
<evidence type="ECO:0000256" key="5">
    <source>
        <dbReference type="ARBA" id="ARBA00024042"/>
    </source>
</evidence>
<dbReference type="RefSeq" id="WP_276235540.1">
    <property type="nucleotide sequence ID" value="NZ_CP119802.1"/>
</dbReference>
<protein>
    <submittedName>
        <fullName evidence="7">Lactate 2-monooxygenase</fullName>
    </submittedName>
</protein>
<dbReference type="PANTHER" id="PTHR10578">
    <property type="entry name" value="S -2-HYDROXY-ACID OXIDASE-RELATED"/>
    <property type="match status" value="1"/>
</dbReference>
<dbReference type="InterPro" id="IPR000262">
    <property type="entry name" value="FMN-dep_DH"/>
</dbReference>
<evidence type="ECO:0000313" key="7">
    <source>
        <dbReference type="EMBL" id="MFC7234532.1"/>
    </source>
</evidence>
<dbReference type="PROSITE" id="PS51349">
    <property type="entry name" value="FMN_HYDROXY_ACID_DH_2"/>
    <property type="match status" value="1"/>
</dbReference>
<gene>
    <name evidence="7" type="ORF">ACFQJ4_04285</name>
</gene>
<dbReference type="Pfam" id="PF01070">
    <property type="entry name" value="FMN_dh"/>
    <property type="match status" value="1"/>
</dbReference>
<dbReference type="SUPFAM" id="SSF51395">
    <property type="entry name" value="FMN-linked oxidoreductases"/>
    <property type="match status" value="1"/>
</dbReference>
<keyword evidence="8" id="KW-1185">Reference proteome</keyword>
<dbReference type="GeneID" id="79266200"/>
<evidence type="ECO:0000256" key="1">
    <source>
        <dbReference type="ARBA" id="ARBA00001917"/>
    </source>
</evidence>
<keyword evidence="3" id="KW-0288">FMN</keyword>
<dbReference type="InterPro" id="IPR012133">
    <property type="entry name" value="Alpha-hydoxy_acid_DH_FMN"/>
</dbReference>
<evidence type="ECO:0000313" key="8">
    <source>
        <dbReference type="Proteomes" id="UP001596398"/>
    </source>
</evidence>
<comment type="cofactor">
    <cofactor evidence="1">
        <name>FMN</name>
        <dbReference type="ChEBI" id="CHEBI:58210"/>
    </cofactor>
</comment>
<dbReference type="GO" id="GO:0043168">
    <property type="term" value="F:anion binding"/>
    <property type="evidence" value="ECO:0007669"/>
    <property type="project" value="UniProtKB-ARBA"/>
</dbReference>
<dbReference type="Gene3D" id="3.20.20.70">
    <property type="entry name" value="Aldolase class I"/>
    <property type="match status" value="1"/>
</dbReference>
<dbReference type="AlphaFoldDB" id="A0ABD5ZME6"/>
<sequence length="397" mass="43727">MADNDVHGEQFGVKHIREVYRKGMFEGETPDFPVSYPEMREEAFERMSWQAKAYVHGGAGSEETFERNKDFSRWRIVPRMLRGVADRDLSVDIFGETHAYPLMITPLGVQTLLHEEGEAATARACAEMDVPFVLSSLSSTSMEEVSEALGDTPKWFQFYWSSDRDVAESFLDRAEAADYDAIVVTVDAPTLGWRERLLEKGYYPFLDGEGMANYFSDPAFRDSLDAPPEEDPEAAVDHFLSVFGDASLTWDDLDFVFERTDLPVIVKGILHPDDARKAVEAGADGVQVSTHGGRQIGASISAIEALPEIADEVGDDAAVFFDSGVRRGEDAFKALALGADSVMLGRPFAYGLAHSGQSGVENVLRNMLSQIDLTMGLAGIDDAENIGREAVRDEKTL</sequence>
<evidence type="ECO:0000259" key="6">
    <source>
        <dbReference type="PROSITE" id="PS51349"/>
    </source>
</evidence>
<feature type="domain" description="FMN hydroxy acid dehydrogenase" evidence="6">
    <location>
        <begin position="28"/>
        <end position="396"/>
    </location>
</feature>